<proteinExistence type="predicted"/>
<evidence type="ECO:0000313" key="3">
    <source>
        <dbReference type="Proteomes" id="UP000020467"/>
    </source>
</evidence>
<feature type="compositionally biased region" description="Basic residues" evidence="1">
    <location>
        <begin position="42"/>
        <end position="51"/>
    </location>
</feature>
<reference evidence="2 3" key="1">
    <citation type="submission" date="2014-02" db="EMBL/GenBank/DDBJ databases">
        <title>The genome sequence of Colletotrichum fioriniae PJ7.</title>
        <authorList>
            <person name="Baroncelli R."/>
            <person name="Thon M.R."/>
        </authorList>
    </citation>
    <scope>NUCLEOTIDE SEQUENCE [LARGE SCALE GENOMIC DNA]</scope>
    <source>
        <strain evidence="2 3">PJ7</strain>
    </source>
</reference>
<keyword evidence="3" id="KW-1185">Reference proteome</keyword>
<dbReference type="HOGENOM" id="CLU_1777283_0_0_1"/>
<gene>
    <name evidence="2" type="ORF">CFIO01_11252</name>
</gene>
<comment type="caution">
    <text evidence="2">The sequence shown here is derived from an EMBL/GenBank/DDBJ whole genome shotgun (WGS) entry which is preliminary data.</text>
</comment>
<dbReference type="AlphaFoldDB" id="A0A010QZE0"/>
<organism evidence="2 3">
    <name type="scientific">Colletotrichum fioriniae PJ7</name>
    <dbReference type="NCBI Taxonomy" id="1445577"/>
    <lineage>
        <taxon>Eukaryota</taxon>
        <taxon>Fungi</taxon>
        <taxon>Dikarya</taxon>
        <taxon>Ascomycota</taxon>
        <taxon>Pezizomycotina</taxon>
        <taxon>Sordariomycetes</taxon>
        <taxon>Hypocreomycetidae</taxon>
        <taxon>Glomerellales</taxon>
        <taxon>Glomerellaceae</taxon>
        <taxon>Colletotrichum</taxon>
        <taxon>Colletotrichum acutatum species complex</taxon>
    </lineage>
</organism>
<accession>A0A010QZE0</accession>
<name>A0A010QZE0_9PEZI</name>
<dbReference type="KEGG" id="cfj:CFIO01_11252"/>
<evidence type="ECO:0000313" key="2">
    <source>
        <dbReference type="EMBL" id="EXF85647.1"/>
    </source>
</evidence>
<protein>
    <submittedName>
        <fullName evidence="2">Uncharacterized protein</fullName>
    </submittedName>
</protein>
<feature type="region of interest" description="Disordered" evidence="1">
    <location>
        <begin position="24"/>
        <end position="57"/>
    </location>
</feature>
<dbReference type="Proteomes" id="UP000020467">
    <property type="component" value="Unassembled WGS sequence"/>
</dbReference>
<evidence type="ECO:0000256" key="1">
    <source>
        <dbReference type="SAM" id="MobiDB-lite"/>
    </source>
</evidence>
<dbReference type="EMBL" id="JARH01000075">
    <property type="protein sequence ID" value="EXF85647.1"/>
    <property type="molecule type" value="Genomic_DNA"/>
</dbReference>
<sequence length="146" mass="16186">MAASPTHTPRQRVTLDPPIEIMNMSRMEPRPHTLIPLDSHSKPRKSPKSRPRLMNLPPRIDMYHSLKPTYTRMPIKVIVQRHEMTRLADVGDGTVGVHVPMPDDSLGDDLGLVCGPIVFFEGSEGLEGVEAAADVKGHESYGELET</sequence>